<gene>
    <name evidence="2" type="ORF">DPMN_191413</name>
</gene>
<feature type="compositionally biased region" description="Basic and acidic residues" evidence="1">
    <location>
        <begin position="21"/>
        <end position="42"/>
    </location>
</feature>
<proteinExistence type="predicted"/>
<sequence length="81" mass="9638">MQEEFCPHGISCRPWMSREALRKQRDDNHRPGTTRGTRDLPQRFKCSNKHVGFESRDSMWSQRYYDINRSDSSESESVNID</sequence>
<accession>A0A9D4BFR4</accession>
<protein>
    <submittedName>
        <fullName evidence="2">Uncharacterized protein</fullName>
    </submittedName>
</protein>
<reference evidence="2" key="2">
    <citation type="submission" date="2020-11" db="EMBL/GenBank/DDBJ databases">
        <authorList>
            <person name="McCartney M.A."/>
            <person name="Auch B."/>
            <person name="Kono T."/>
            <person name="Mallez S."/>
            <person name="Becker A."/>
            <person name="Gohl D.M."/>
            <person name="Silverstein K.A.T."/>
            <person name="Koren S."/>
            <person name="Bechman K.B."/>
            <person name="Herman A."/>
            <person name="Abrahante J.E."/>
            <person name="Garbe J."/>
        </authorList>
    </citation>
    <scope>NUCLEOTIDE SEQUENCE</scope>
    <source>
        <strain evidence="2">Duluth1</strain>
        <tissue evidence="2">Whole animal</tissue>
    </source>
</reference>
<keyword evidence="3" id="KW-1185">Reference proteome</keyword>
<feature type="region of interest" description="Disordered" evidence="1">
    <location>
        <begin position="21"/>
        <end position="46"/>
    </location>
</feature>
<comment type="caution">
    <text evidence="2">The sequence shown here is derived from an EMBL/GenBank/DDBJ whole genome shotgun (WGS) entry which is preliminary data.</text>
</comment>
<dbReference type="AlphaFoldDB" id="A0A9D4BFR4"/>
<name>A0A9D4BFR4_DREPO</name>
<evidence type="ECO:0000313" key="2">
    <source>
        <dbReference type="EMBL" id="KAH3691997.1"/>
    </source>
</evidence>
<organism evidence="2 3">
    <name type="scientific">Dreissena polymorpha</name>
    <name type="common">Zebra mussel</name>
    <name type="synonym">Mytilus polymorpha</name>
    <dbReference type="NCBI Taxonomy" id="45954"/>
    <lineage>
        <taxon>Eukaryota</taxon>
        <taxon>Metazoa</taxon>
        <taxon>Spiralia</taxon>
        <taxon>Lophotrochozoa</taxon>
        <taxon>Mollusca</taxon>
        <taxon>Bivalvia</taxon>
        <taxon>Autobranchia</taxon>
        <taxon>Heteroconchia</taxon>
        <taxon>Euheterodonta</taxon>
        <taxon>Imparidentia</taxon>
        <taxon>Neoheterodontei</taxon>
        <taxon>Myida</taxon>
        <taxon>Dreissenoidea</taxon>
        <taxon>Dreissenidae</taxon>
        <taxon>Dreissena</taxon>
    </lineage>
</organism>
<evidence type="ECO:0000256" key="1">
    <source>
        <dbReference type="SAM" id="MobiDB-lite"/>
    </source>
</evidence>
<reference evidence="2" key="1">
    <citation type="journal article" date="2019" name="bioRxiv">
        <title>The Genome of the Zebra Mussel, Dreissena polymorpha: A Resource for Invasive Species Research.</title>
        <authorList>
            <person name="McCartney M.A."/>
            <person name="Auch B."/>
            <person name="Kono T."/>
            <person name="Mallez S."/>
            <person name="Zhang Y."/>
            <person name="Obille A."/>
            <person name="Becker A."/>
            <person name="Abrahante J.E."/>
            <person name="Garbe J."/>
            <person name="Badalamenti J.P."/>
            <person name="Herman A."/>
            <person name="Mangelson H."/>
            <person name="Liachko I."/>
            <person name="Sullivan S."/>
            <person name="Sone E.D."/>
            <person name="Koren S."/>
            <person name="Silverstein K.A.T."/>
            <person name="Beckman K.B."/>
            <person name="Gohl D.M."/>
        </authorList>
    </citation>
    <scope>NUCLEOTIDE SEQUENCE</scope>
    <source>
        <strain evidence="2">Duluth1</strain>
        <tissue evidence="2">Whole animal</tissue>
    </source>
</reference>
<dbReference type="Proteomes" id="UP000828390">
    <property type="component" value="Unassembled WGS sequence"/>
</dbReference>
<evidence type="ECO:0000313" key="3">
    <source>
        <dbReference type="Proteomes" id="UP000828390"/>
    </source>
</evidence>
<dbReference type="EMBL" id="JAIWYP010000027">
    <property type="protein sequence ID" value="KAH3691997.1"/>
    <property type="molecule type" value="Genomic_DNA"/>
</dbReference>